<keyword evidence="3" id="KW-0862">Zinc</keyword>
<dbReference type="RefSeq" id="WP_214174175.1">
    <property type="nucleotide sequence ID" value="NZ_JAHCVK010000001.1"/>
</dbReference>
<accession>A0ABS5SA24</accession>
<keyword evidence="8" id="KW-1185">Reference proteome</keyword>
<comment type="similarity">
    <text evidence="1">Belongs to the Fur family.</text>
</comment>
<evidence type="ECO:0000256" key="3">
    <source>
        <dbReference type="ARBA" id="ARBA00022833"/>
    </source>
</evidence>
<dbReference type="InterPro" id="IPR036390">
    <property type="entry name" value="WH_DNA-bd_sf"/>
</dbReference>
<organism evidence="7 8">
    <name type="scientific">Geomobilimonas luticola</name>
    <dbReference type="NCBI Taxonomy" id="1114878"/>
    <lineage>
        <taxon>Bacteria</taxon>
        <taxon>Pseudomonadati</taxon>
        <taxon>Thermodesulfobacteriota</taxon>
        <taxon>Desulfuromonadia</taxon>
        <taxon>Geobacterales</taxon>
        <taxon>Geobacteraceae</taxon>
        <taxon>Geomobilimonas</taxon>
    </lineage>
</organism>
<name>A0ABS5SA24_9BACT</name>
<dbReference type="Pfam" id="PF01475">
    <property type="entry name" value="FUR"/>
    <property type="match status" value="1"/>
</dbReference>
<dbReference type="Gene3D" id="3.30.1490.190">
    <property type="match status" value="1"/>
</dbReference>
<evidence type="ECO:0000256" key="5">
    <source>
        <dbReference type="ARBA" id="ARBA00023125"/>
    </source>
</evidence>
<evidence type="ECO:0000256" key="2">
    <source>
        <dbReference type="ARBA" id="ARBA00022491"/>
    </source>
</evidence>
<keyword evidence="5" id="KW-0238">DNA-binding</keyword>
<dbReference type="CDD" id="cd07153">
    <property type="entry name" value="Fur_like"/>
    <property type="match status" value="1"/>
</dbReference>
<evidence type="ECO:0000256" key="4">
    <source>
        <dbReference type="ARBA" id="ARBA00023015"/>
    </source>
</evidence>
<keyword evidence="4" id="KW-0805">Transcription regulation</keyword>
<dbReference type="PANTHER" id="PTHR33202:SF7">
    <property type="entry name" value="FERRIC UPTAKE REGULATION PROTEIN"/>
    <property type="match status" value="1"/>
</dbReference>
<dbReference type="EMBL" id="JAHCVK010000001">
    <property type="protein sequence ID" value="MBT0652221.1"/>
    <property type="molecule type" value="Genomic_DNA"/>
</dbReference>
<gene>
    <name evidence="7" type="ORF">KI810_04080</name>
</gene>
<dbReference type="Proteomes" id="UP000756860">
    <property type="component" value="Unassembled WGS sequence"/>
</dbReference>
<dbReference type="InterPro" id="IPR002481">
    <property type="entry name" value="FUR"/>
</dbReference>
<evidence type="ECO:0000313" key="7">
    <source>
        <dbReference type="EMBL" id="MBT0652221.1"/>
    </source>
</evidence>
<evidence type="ECO:0000256" key="6">
    <source>
        <dbReference type="ARBA" id="ARBA00023163"/>
    </source>
</evidence>
<protein>
    <submittedName>
        <fullName evidence="7">Transcriptional repressor</fullName>
    </submittedName>
</protein>
<dbReference type="InterPro" id="IPR043135">
    <property type="entry name" value="Fur_C"/>
</dbReference>
<sequence>MPHDFPSMLKELHLKVTPRRLATLAALATATTYVSPEEVHKRLQGEFARIGLPTVYRNLEELAAGGVITKVLHPNRQLYYYFCPNRSHHHHFVCLACRTVEDLECCGLEEVEKQVGGRVLSHIVQANGLCQACLQAGREAAA</sequence>
<evidence type="ECO:0000313" key="8">
    <source>
        <dbReference type="Proteomes" id="UP000756860"/>
    </source>
</evidence>
<comment type="caution">
    <text evidence="7">The sequence shown here is derived from an EMBL/GenBank/DDBJ whole genome shotgun (WGS) entry which is preliminary data.</text>
</comment>
<keyword evidence="6" id="KW-0804">Transcription</keyword>
<proteinExistence type="inferred from homology"/>
<dbReference type="InterPro" id="IPR036388">
    <property type="entry name" value="WH-like_DNA-bd_sf"/>
</dbReference>
<dbReference type="SUPFAM" id="SSF46785">
    <property type="entry name" value="Winged helix' DNA-binding domain"/>
    <property type="match status" value="1"/>
</dbReference>
<keyword evidence="2" id="KW-0678">Repressor</keyword>
<reference evidence="7 8" key="1">
    <citation type="submission" date="2021-05" db="EMBL/GenBank/DDBJ databases">
        <title>The draft genome of Geobacter luticola JCM 17780.</title>
        <authorList>
            <person name="Xu Z."/>
            <person name="Masuda Y."/>
            <person name="Itoh H."/>
            <person name="Senoo K."/>
        </authorList>
    </citation>
    <scope>NUCLEOTIDE SEQUENCE [LARGE SCALE GENOMIC DNA]</scope>
    <source>
        <strain evidence="7 8">JCM 17780</strain>
    </source>
</reference>
<evidence type="ECO:0000256" key="1">
    <source>
        <dbReference type="ARBA" id="ARBA00007957"/>
    </source>
</evidence>
<dbReference type="PANTHER" id="PTHR33202">
    <property type="entry name" value="ZINC UPTAKE REGULATION PROTEIN"/>
    <property type="match status" value="1"/>
</dbReference>
<dbReference type="Gene3D" id="1.10.10.10">
    <property type="entry name" value="Winged helix-like DNA-binding domain superfamily/Winged helix DNA-binding domain"/>
    <property type="match status" value="1"/>
</dbReference>